<evidence type="ECO:0000313" key="2">
    <source>
        <dbReference type="EMBL" id="MFC4654203.1"/>
    </source>
</evidence>
<keyword evidence="3" id="KW-1185">Reference proteome</keyword>
<dbReference type="EMBL" id="JBHSGB010000005">
    <property type="protein sequence ID" value="MFC4654203.1"/>
    <property type="molecule type" value="Genomic_DNA"/>
</dbReference>
<dbReference type="RefSeq" id="WP_377331981.1">
    <property type="nucleotide sequence ID" value="NZ_JBHSGB010000005.1"/>
</dbReference>
<evidence type="ECO:0000259" key="1">
    <source>
        <dbReference type="Pfam" id="PF06983"/>
    </source>
</evidence>
<dbReference type="InterPro" id="IPR028973">
    <property type="entry name" value="PhnB-like"/>
</dbReference>
<accession>A0ABV9JJA4</accession>
<dbReference type="PANTHER" id="PTHR33990:SF1">
    <property type="entry name" value="PROTEIN YJDN"/>
    <property type="match status" value="1"/>
</dbReference>
<dbReference type="CDD" id="cd06588">
    <property type="entry name" value="PhnB_like"/>
    <property type="match status" value="1"/>
</dbReference>
<name>A0ABV9JJA4_9GAMM</name>
<dbReference type="Pfam" id="PF06983">
    <property type="entry name" value="3-dmu-9_3-mt"/>
    <property type="match status" value="1"/>
</dbReference>
<comment type="caution">
    <text evidence="2">The sequence shown here is derived from an EMBL/GenBank/DDBJ whole genome shotgun (WGS) entry which is preliminary data.</text>
</comment>
<sequence>MKVTPYLLFNGQCLQALEFYQQVFGGELQYTQVGQSPMAAMFGADAQHKVLNGRLASAVLDISASDWLHPTEQPVQGNTLSLFVSQGTAAQSRTIFARLAEQGQITEALSEQPFGLYGACIDRFGVRWMVHAVSGV</sequence>
<dbReference type="Gene3D" id="3.10.180.10">
    <property type="entry name" value="2,3-Dihydroxybiphenyl 1,2-Dioxygenase, domain 1"/>
    <property type="match status" value="1"/>
</dbReference>
<dbReference type="Proteomes" id="UP001595962">
    <property type="component" value="Unassembled WGS sequence"/>
</dbReference>
<dbReference type="PANTHER" id="PTHR33990">
    <property type="entry name" value="PROTEIN YJDN-RELATED"/>
    <property type="match status" value="1"/>
</dbReference>
<protein>
    <submittedName>
        <fullName evidence="2">VOC family protein</fullName>
    </submittedName>
</protein>
<evidence type="ECO:0000313" key="3">
    <source>
        <dbReference type="Proteomes" id="UP001595962"/>
    </source>
</evidence>
<dbReference type="SUPFAM" id="SSF54593">
    <property type="entry name" value="Glyoxalase/Bleomycin resistance protein/Dihydroxybiphenyl dioxygenase"/>
    <property type="match status" value="1"/>
</dbReference>
<feature type="domain" description="PhnB-like" evidence="1">
    <location>
        <begin position="2"/>
        <end position="130"/>
    </location>
</feature>
<reference evidence="3" key="1">
    <citation type="journal article" date="2019" name="Int. J. Syst. Evol. Microbiol.">
        <title>The Global Catalogue of Microorganisms (GCM) 10K type strain sequencing project: providing services to taxonomists for standard genome sequencing and annotation.</title>
        <authorList>
            <consortium name="The Broad Institute Genomics Platform"/>
            <consortium name="The Broad Institute Genome Sequencing Center for Infectious Disease"/>
            <person name="Wu L."/>
            <person name="Ma J."/>
        </authorList>
    </citation>
    <scope>NUCLEOTIDE SEQUENCE [LARGE SCALE GENOMIC DNA]</scope>
    <source>
        <strain evidence="3">DT28</strain>
    </source>
</reference>
<proteinExistence type="predicted"/>
<organism evidence="2 3">
    <name type="scientific">Rheinheimera marina</name>
    <dbReference type="NCBI Taxonomy" id="1774958"/>
    <lineage>
        <taxon>Bacteria</taxon>
        <taxon>Pseudomonadati</taxon>
        <taxon>Pseudomonadota</taxon>
        <taxon>Gammaproteobacteria</taxon>
        <taxon>Chromatiales</taxon>
        <taxon>Chromatiaceae</taxon>
        <taxon>Rheinheimera</taxon>
    </lineage>
</organism>
<dbReference type="InterPro" id="IPR029068">
    <property type="entry name" value="Glyas_Bleomycin-R_OHBP_Dase"/>
</dbReference>
<gene>
    <name evidence="2" type="ORF">ACFO3I_04090</name>
</gene>